<evidence type="ECO:0000313" key="2">
    <source>
        <dbReference type="EMBL" id="ELR5216825.1"/>
    </source>
</evidence>
<reference evidence="2" key="1">
    <citation type="submission" date="2023-10" db="EMBL/GenBank/DDBJ databases">
        <authorList>
            <consortium name="Clinical and Environmental Microbiology Branch: Whole genome sequencing antimicrobial resistance pathogens in the healthcare setting"/>
        </authorList>
    </citation>
    <scope>NUCLEOTIDE SEQUENCE</scope>
    <source>
        <strain evidence="2">2020QW-00022</strain>
    </source>
</reference>
<organism evidence="2">
    <name type="scientific">Providencia rettgeri</name>
    <dbReference type="NCBI Taxonomy" id="587"/>
    <lineage>
        <taxon>Bacteria</taxon>
        <taxon>Pseudomonadati</taxon>
        <taxon>Pseudomonadota</taxon>
        <taxon>Gammaproteobacteria</taxon>
        <taxon>Enterobacterales</taxon>
        <taxon>Morganellaceae</taxon>
        <taxon>Providencia</taxon>
    </lineage>
</organism>
<evidence type="ECO:0000256" key="1">
    <source>
        <dbReference type="SAM" id="SignalP"/>
    </source>
</evidence>
<name>A0AAD2VQQ5_PRORE</name>
<comment type="caution">
    <text evidence="2">The sequence shown here is derived from an EMBL/GenBank/DDBJ whole genome shotgun (WGS) entry which is preliminary data.</text>
</comment>
<evidence type="ECO:0000313" key="3">
    <source>
        <dbReference type="EMBL" id="EMR4589012.1"/>
    </source>
</evidence>
<proteinExistence type="predicted"/>
<gene>
    <name evidence="3" type="ORF">M0K77_001294</name>
    <name evidence="2" type="ORF">M0K77_RS06470</name>
</gene>
<keyword evidence="1" id="KW-0732">Signal</keyword>
<feature type="chain" id="PRO_5042017962" evidence="1">
    <location>
        <begin position="23"/>
        <end position="114"/>
    </location>
</feature>
<feature type="signal peptide" evidence="1">
    <location>
        <begin position="1"/>
        <end position="22"/>
    </location>
</feature>
<accession>A0AAD2VQQ5</accession>
<sequence>MNILKPLILSASLIAISFSTLAYPGDGNGSWHRGGYQNQHQHQYNDRPCDNYRHSNYANRHRGMMQYSTSIQTAQPDETLKKIAADVPKGENGKQYMVKVAVVEITPNVPAQGQ</sequence>
<dbReference type="AlphaFoldDB" id="A0AAD2VQQ5"/>
<protein>
    <submittedName>
        <fullName evidence="2">Uncharacterized protein</fullName>
    </submittedName>
</protein>
<dbReference type="EMBL" id="ABEXCJ040000001">
    <property type="protein sequence ID" value="ELR5216825.1"/>
    <property type="molecule type" value="Genomic_DNA"/>
</dbReference>
<dbReference type="EMBL" id="ABEXCJ050000001">
    <property type="protein sequence ID" value="EMR4589012.1"/>
    <property type="molecule type" value="Genomic_DNA"/>
</dbReference>